<accession>A0A176VTF4</accession>
<keyword evidence="3" id="KW-0328">Glycosyltransferase</keyword>
<feature type="compositionally biased region" description="Polar residues" evidence="5">
    <location>
        <begin position="1"/>
        <end position="10"/>
    </location>
</feature>
<comment type="caution">
    <text evidence="7">The sequence shown here is derived from an EMBL/GenBank/DDBJ whole genome shotgun (WGS) entry which is preliminary data.</text>
</comment>
<dbReference type="PANTHER" id="PTHR31311:SF44">
    <property type="entry name" value="GLYCOSYLTRANSFERASE 2-RELATED"/>
    <property type="match status" value="1"/>
</dbReference>
<dbReference type="AlphaFoldDB" id="A0A176VTF4"/>
<proteinExistence type="inferred from homology"/>
<keyword evidence="6" id="KW-0472">Membrane</keyword>
<dbReference type="Proteomes" id="UP000077202">
    <property type="component" value="Unassembled WGS sequence"/>
</dbReference>
<evidence type="ECO:0000313" key="8">
    <source>
        <dbReference type="Proteomes" id="UP000077202"/>
    </source>
</evidence>
<evidence type="ECO:0000256" key="6">
    <source>
        <dbReference type="SAM" id="Phobius"/>
    </source>
</evidence>
<evidence type="ECO:0000256" key="4">
    <source>
        <dbReference type="ARBA" id="ARBA00022679"/>
    </source>
</evidence>
<comment type="subcellular location">
    <subcellularLocation>
        <location evidence="1">Golgi apparatus membrane</location>
        <topology evidence="1">Single-pass type II membrane protein</topology>
    </subcellularLocation>
</comment>
<name>A0A176VTF4_MARPO</name>
<dbReference type="Pfam" id="PF05637">
    <property type="entry name" value="Glyco_transf_34"/>
    <property type="match status" value="1"/>
</dbReference>
<organism evidence="7 8">
    <name type="scientific">Marchantia polymorpha subsp. ruderalis</name>
    <dbReference type="NCBI Taxonomy" id="1480154"/>
    <lineage>
        <taxon>Eukaryota</taxon>
        <taxon>Viridiplantae</taxon>
        <taxon>Streptophyta</taxon>
        <taxon>Embryophyta</taxon>
        <taxon>Marchantiophyta</taxon>
        <taxon>Marchantiopsida</taxon>
        <taxon>Marchantiidae</taxon>
        <taxon>Marchantiales</taxon>
        <taxon>Marchantiaceae</taxon>
        <taxon>Marchantia</taxon>
    </lineage>
</organism>
<dbReference type="Gene3D" id="3.90.550.10">
    <property type="entry name" value="Spore Coat Polysaccharide Biosynthesis Protein SpsA, Chain A"/>
    <property type="match status" value="1"/>
</dbReference>
<evidence type="ECO:0008006" key="9">
    <source>
        <dbReference type="Google" id="ProtNLM"/>
    </source>
</evidence>
<keyword evidence="8" id="KW-1185">Reference proteome</keyword>
<feature type="region of interest" description="Disordered" evidence="5">
    <location>
        <begin position="1"/>
        <end position="27"/>
    </location>
</feature>
<dbReference type="InterPro" id="IPR029044">
    <property type="entry name" value="Nucleotide-diphossugar_trans"/>
</dbReference>
<dbReference type="GO" id="GO:0000139">
    <property type="term" value="C:Golgi membrane"/>
    <property type="evidence" value="ECO:0007669"/>
    <property type="project" value="UniProtKB-SubCell"/>
</dbReference>
<protein>
    <recommendedName>
        <fullName evidence="9">Galactosyl transferase GMA12/MNN10 family protein</fullName>
    </recommendedName>
</protein>
<reference evidence="7" key="1">
    <citation type="submission" date="2016-03" db="EMBL/GenBank/DDBJ databases">
        <title>Mechanisms controlling the formation of the plant cell surface in tip-growing cells are functionally conserved among land plants.</title>
        <authorList>
            <person name="Honkanen S."/>
            <person name="Jones V.A."/>
            <person name="Morieri G."/>
            <person name="Champion C."/>
            <person name="Hetherington A.J."/>
            <person name="Kelly S."/>
            <person name="Saint-Marcoux D."/>
            <person name="Proust H."/>
            <person name="Prescott H."/>
            <person name="Dolan L."/>
        </authorList>
    </citation>
    <scope>NUCLEOTIDE SEQUENCE [LARGE SCALE GENOMIC DNA]</scope>
    <source>
        <tissue evidence="7">Whole gametophyte</tissue>
    </source>
</reference>
<keyword evidence="6" id="KW-0812">Transmembrane</keyword>
<evidence type="ECO:0000313" key="7">
    <source>
        <dbReference type="EMBL" id="OAE24017.1"/>
    </source>
</evidence>
<evidence type="ECO:0000256" key="2">
    <source>
        <dbReference type="ARBA" id="ARBA00005664"/>
    </source>
</evidence>
<dbReference type="PANTHER" id="PTHR31311">
    <property type="entry name" value="XYLOGLUCAN 6-XYLOSYLTRANSFERASE 5-RELATED-RELATED"/>
    <property type="match status" value="1"/>
</dbReference>
<evidence type="ECO:0000256" key="3">
    <source>
        <dbReference type="ARBA" id="ARBA00022676"/>
    </source>
</evidence>
<evidence type="ECO:0000256" key="1">
    <source>
        <dbReference type="ARBA" id="ARBA00004323"/>
    </source>
</evidence>
<feature type="transmembrane region" description="Helical" evidence="6">
    <location>
        <begin position="62"/>
        <end position="79"/>
    </location>
</feature>
<dbReference type="InterPro" id="IPR008630">
    <property type="entry name" value="Glyco_trans_34"/>
</dbReference>
<sequence length="487" mass="54981">MKRTTSTSTYDVPDYKPPVAKEHKVPVSKAPAEANKAWVADPVAPSARLEDDGRRKAPEMKFLYLVSGCMTVLVIWGIVREVSYRFPLVLYGGGGGSLSVQDPPPENKPTVQVTAANVATITFKDDPITSRAGRKDARRFLEKYPYSLGSKISDWDKQRQDFAEDSAVTGLPKKSGIFLVSGQQPTSCSNAMGDHYYLKFLKNRVDYCRLHGIRNHLYNMADIDEGVNRVWAKLPVLRTLMLEHPDVEWFLWIDSDALITNMNYEVPLRRYKNHNFVIHGIKDLVYGKKQWSGVTTGAFLIRNCQWSLDFLEAWAVMADKKYEEKWGTFLSDHLTERPRNQPAEDQSAAVYTLANEPTKWSSKVYLEKADDMSRFWKQVDFSKLRDDPSLPKAFVTHFAGCQSCTGGATNASIAVCQAGMEKAFNFADNQVLARYGYLHSDLTSAPYKADCVTTHSSATVICELEIPGFKRATAIKEIDKEPFSEYW</sequence>
<comment type="similarity">
    <text evidence="2">Belongs to the glycosyltransferase 34 family.</text>
</comment>
<keyword evidence="6" id="KW-1133">Transmembrane helix</keyword>
<dbReference type="GO" id="GO:0016757">
    <property type="term" value="F:glycosyltransferase activity"/>
    <property type="evidence" value="ECO:0007669"/>
    <property type="project" value="UniProtKB-KW"/>
</dbReference>
<dbReference type="EMBL" id="LVLJ01002688">
    <property type="protein sequence ID" value="OAE24017.1"/>
    <property type="molecule type" value="Genomic_DNA"/>
</dbReference>
<evidence type="ECO:0000256" key="5">
    <source>
        <dbReference type="SAM" id="MobiDB-lite"/>
    </source>
</evidence>
<keyword evidence="4" id="KW-0808">Transferase</keyword>
<gene>
    <name evidence="7" type="ORF">AXG93_4079s1060</name>
</gene>